<dbReference type="Gene3D" id="2.40.10.10">
    <property type="entry name" value="Trypsin-like serine proteases"/>
    <property type="match status" value="1"/>
</dbReference>
<keyword evidence="1 7" id="KW-0645">Protease</keyword>
<keyword evidence="2" id="KW-0222">Digestion</keyword>
<dbReference type="InterPro" id="IPR043504">
    <property type="entry name" value="Peptidase_S1_PA_chymotrypsin"/>
</dbReference>
<comment type="similarity">
    <text evidence="6">Belongs to the peptidase S1 family. CLIP subfamily.</text>
</comment>
<evidence type="ECO:0000256" key="1">
    <source>
        <dbReference type="ARBA" id="ARBA00022670"/>
    </source>
</evidence>
<dbReference type="GO" id="GO:0006508">
    <property type="term" value="P:proteolysis"/>
    <property type="evidence" value="ECO:0007669"/>
    <property type="project" value="UniProtKB-KW"/>
</dbReference>
<dbReference type="GO" id="GO:0007586">
    <property type="term" value="P:digestion"/>
    <property type="evidence" value="ECO:0007669"/>
    <property type="project" value="UniProtKB-KW"/>
</dbReference>
<dbReference type="OrthoDB" id="7759914at2759"/>
<evidence type="ECO:0000313" key="11">
    <source>
        <dbReference type="Proteomes" id="UP000682892"/>
    </source>
</evidence>
<protein>
    <submittedName>
        <fullName evidence="10">AAEL006418-PA</fullName>
    </submittedName>
</protein>
<dbReference type="HOGENOM" id="CLU_006842_7_0_1"/>
<keyword evidence="5" id="KW-1015">Disulfide bond</keyword>
<evidence type="ECO:0000256" key="4">
    <source>
        <dbReference type="ARBA" id="ARBA00022825"/>
    </source>
</evidence>
<dbReference type="PRINTS" id="PR00722">
    <property type="entry name" value="CHYMOTRYPSIN"/>
</dbReference>
<reference evidence="10" key="2">
    <citation type="journal article" date="2007" name="Science">
        <title>Genome sequence of Aedes aegypti, a major arbovirus vector.</title>
        <authorList>
            <person name="Nene V."/>
            <person name="Wortman J.R."/>
            <person name="Lawson D."/>
            <person name="Haas B."/>
            <person name="Kodira C."/>
            <person name="Tu Z.J."/>
            <person name="Loftus B."/>
            <person name="Xi Z."/>
            <person name="Megy K."/>
            <person name="Grabherr M."/>
            <person name="Ren Q."/>
            <person name="Zdobnov E.M."/>
            <person name="Lobo N.F."/>
            <person name="Campbell K.S."/>
            <person name="Brown S.E."/>
            <person name="Bonaldo M.F."/>
            <person name="Zhu J."/>
            <person name="Sinkins S.P."/>
            <person name="Hogenkamp D.G."/>
            <person name="Amedeo P."/>
            <person name="Arensburger P."/>
            <person name="Atkinson P.W."/>
            <person name="Bidwell S."/>
            <person name="Biedler J."/>
            <person name="Birney E."/>
            <person name="Bruggner R.V."/>
            <person name="Costas J."/>
            <person name="Coy M.R."/>
            <person name="Crabtree J."/>
            <person name="Crawford M."/>
            <person name="Debruyn B."/>
            <person name="Decaprio D."/>
            <person name="Eiglmeier K."/>
            <person name="Eisenstadt E."/>
            <person name="El-Dorry H."/>
            <person name="Gelbart W.M."/>
            <person name="Gomes S.L."/>
            <person name="Hammond M."/>
            <person name="Hannick L.I."/>
            <person name="Hogan J.R."/>
            <person name="Holmes M.H."/>
            <person name="Jaffe D."/>
            <person name="Johnston J.S."/>
            <person name="Kennedy R.C."/>
            <person name="Koo H."/>
            <person name="Kravitz S."/>
            <person name="Kriventseva E.V."/>
            <person name="Kulp D."/>
            <person name="Labutti K."/>
            <person name="Lee E."/>
            <person name="Li S."/>
            <person name="Lovin D.D."/>
            <person name="Mao C."/>
            <person name="Mauceli E."/>
            <person name="Menck C.F."/>
            <person name="Miller J.R."/>
            <person name="Montgomery P."/>
            <person name="Mori A."/>
            <person name="Nascimento A.L."/>
            <person name="Naveira H.F."/>
            <person name="Nusbaum C."/>
            <person name="O'leary S."/>
            <person name="Orvis J."/>
            <person name="Pertea M."/>
            <person name="Quesneville H."/>
            <person name="Reidenbach K.R."/>
            <person name="Rogers Y.H."/>
            <person name="Roth C.W."/>
            <person name="Schneider J.R."/>
            <person name="Schatz M."/>
            <person name="Shumway M."/>
            <person name="Stanke M."/>
            <person name="Stinson E.O."/>
            <person name="Tubio J.M."/>
            <person name="Vanzee J.P."/>
            <person name="Verjovski-Almeida S."/>
            <person name="Werner D."/>
            <person name="White O."/>
            <person name="Wyder S."/>
            <person name="Zeng Q."/>
            <person name="Zhao Q."/>
            <person name="Zhao Y."/>
            <person name="Hill C.A."/>
            <person name="Raikhel A.S."/>
            <person name="Soares M.B."/>
            <person name="Knudson D.L."/>
            <person name="Lee N.H."/>
            <person name="Galagan J."/>
            <person name="Salzberg S.L."/>
            <person name="Paulsen I.T."/>
            <person name="Dimopoulos G."/>
            <person name="Collins F.H."/>
            <person name="Birren B."/>
            <person name="Fraser-Liggett C.M."/>
            <person name="Severson D.W."/>
        </authorList>
    </citation>
    <scope>NUCLEOTIDE SEQUENCE [LARGE SCALE GENOMIC DNA]</scope>
    <source>
        <strain evidence="10">Liverpool</strain>
    </source>
</reference>
<dbReference type="AlphaFoldDB" id="Q0IF84"/>
<evidence type="ECO:0000256" key="8">
    <source>
        <dbReference type="SAM" id="SignalP"/>
    </source>
</evidence>
<reference evidence="10" key="1">
    <citation type="submission" date="2005-10" db="EMBL/GenBank/DDBJ databases">
        <authorList>
            <person name="Loftus B.J."/>
            <person name="Nene V.M."/>
            <person name="Hannick L.I."/>
            <person name="Bidwell S."/>
            <person name="Haas B."/>
            <person name="Amedeo P."/>
            <person name="Orvis J."/>
            <person name="Wortman J.R."/>
            <person name="White O.R."/>
            <person name="Salzberg S."/>
            <person name="Shumway M."/>
            <person name="Koo H."/>
            <person name="Zhao Y."/>
            <person name="Holmes M."/>
            <person name="Miller J."/>
            <person name="Schatz M."/>
            <person name="Pop M."/>
            <person name="Pai G."/>
            <person name="Utterback T."/>
            <person name="Rogers Y.-H."/>
            <person name="Kravitz S."/>
            <person name="Fraser C.M."/>
        </authorList>
    </citation>
    <scope>NUCLEOTIDE SEQUENCE</scope>
    <source>
        <strain evidence="10">Liverpool</strain>
    </source>
</reference>
<keyword evidence="4 7" id="KW-0720">Serine protease</keyword>
<evidence type="ECO:0000256" key="7">
    <source>
        <dbReference type="RuleBase" id="RU363034"/>
    </source>
</evidence>
<dbReference type="PROSITE" id="PS00134">
    <property type="entry name" value="TRYPSIN_HIS"/>
    <property type="match status" value="1"/>
</dbReference>
<dbReference type="SUPFAM" id="SSF50494">
    <property type="entry name" value="Trypsin-like serine proteases"/>
    <property type="match status" value="1"/>
</dbReference>
<dbReference type="PhylomeDB" id="Q0IF84"/>
<dbReference type="eggNOG" id="KOG3627">
    <property type="taxonomic scope" value="Eukaryota"/>
</dbReference>
<evidence type="ECO:0000256" key="5">
    <source>
        <dbReference type="ARBA" id="ARBA00023157"/>
    </source>
</evidence>
<dbReference type="FunFam" id="2.40.10.10:FF:000034">
    <property type="entry name" value="Eupolytin"/>
    <property type="match status" value="1"/>
</dbReference>
<feature type="signal peptide" evidence="8">
    <location>
        <begin position="1"/>
        <end position="20"/>
    </location>
</feature>
<dbReference type="KEGG" id="aag:5567965"/>
<dbReference type="InterPro" id="IPR033116">
    <property type="entry name" value="TRYPSIN_SER"/>
</dbReference>
<dbReference type="OMA" id="HEAIMKE"/>
<reference evidence="10" key="3">
    <citation type="submission" date="2012-09" db="EMBL/GenBank/DDBJ databases">
        <authorList>
            <consortium name="VectorBase"/>
        </authorList>
    </citation>
    <scope>NUCLEOTIDE SEQUENCE</scope>
    <source>
        <strain evidence="10">Liverpool</strain>
    </source>
</reference>
<dbReference type="InterPro" id="IPR001254">
    <property type="entry name" value="Trypsin_dom"/>
</dbReference>
<name>Q0IF84_AEDAE</name>
<dbReference type="InterPro" id="IPR050430">
    <property type="entry name" value="Peptidase_S1"/>
</dbReference>
<dbReference type="EMBL" id="CH477389">
    <property type="protein sequence ID" value="EAT42002.1"/>
    <property type="molecule type" value="Genomic_DNA"/>
</dbReference>
<dbReference type="SMART" id="SM00020">
    <property type="entry name" value="Tryp_SPc"/>
    <property type="match status" value="1"/>
</dbReference>
<dbReference type="PANTHER" id="PTHR24276:SF91">
    <property type="entry name" value="AT26814P-RELATED"/>
    <property type="match status" value="1"/>
</dbReference>
<dbReference type="GO" id="GO:0004252">
    <property type="term" value="F:serine-type endopeptidase activity"/>
    <property type="evidence" value="ECO:0007669"/>
    <property type="project" value="InterPro"/>
</dbReference>
<dbReference type="InterPro" id="IPR001314">
    <property type="entry name" value="Peptidase_S1A"/>
</dbReference>
<dbReference type="InterPro" id="IPR009003">
    <property type="entry name" value="Peptidase_S1_PA"/>
</dbReference>
<dbReference type="VEuPathDB" id="VectorBase:AAEL006418"/>
<dbReference type="CDD" id="cd00190">
    <property type="entry name" value="Tryp_SPc"/>
    <property type="match status" value="1"/>
</dbReference>
<sequence length="285" mass="31838">MSRFTIKLLLIVSLATSISALIDKKQFSNGTRHRLKRIVNGSNIQISKVPYQVAILFRTYIVCGGSIIAPTWVLTAAHCFYGHEAIMKEVKVRAGSDRRHIGGELRRVRWQKIHEQYSPKTLLNDISLVNVDAPFTLNEDISCVRMAPQGHFPMASKMALVSGWGLENPDVNKENPENYPTSLNYALLPVMEFSQCKVMYKKHVLSEQIQICAGYAQGGRDACVGDSGGPFVINQYQVGIVSWGVSCAKPKKPGMYTNVGSFRDWIYNTMTSKTRPGALKCSRYL</sequence>
<dbReference type="MEROPS" id="S01.B79"/>
<dbReference type="PANTHER" id="PTHR24276">
    <property type="entry name" value="POLYSERASE-RELATED"/>
    <property type="match status" value="1"/>
</dbReference>
<evidence type="ECO:0000256" key="6">
    <source>
        <dbReference type="ARBA" id="ARBA00024195"/>
    </source>
</evidence>
<dbReference type="Pfam" id="PF00089">
    <property type="entry name" value="Trypsin"/>
    <property type="match status" value="1"/>
</dbReference>
<dbReference type="PROSITE" id="PS50240">
    <property type="entry name" value="TRYPSIN_DOM"/>
    <property type="match status" value="1"/>
</dbReference>
<evidence type="ECO:0000256" key="3">
    <source>
        <dbReference type="ARBA" id="ARBA00022801"/>
    </source>
</evidence>
<keyword evidence="8" id="KW-0732">Signal</keyword>
<dbReference type="PaxDb" id="7159-AAEL006418-PA"/>
<dbReference type="PROSITE" id="PS00135">
    <property type="entry name" value="TRYPSIN_SER"/>
    <property type="match status" value="1"/>
</dbReference>
<dbReference type="Proteomes" id="UP000682892">
    <property type="component" value="Chromosome 2"/>
</dbReference>
<keyword evidence="3 7" id="KW-0378">Hydrolase</keyword>
<accession>Q0IF84</accession>
<dbReference type="STRING" id="7159.Q0IF84"/>
<gene>
    <name evidence="10" type="ORF">AaeL_AAEL006418</name>
</gene>
<evidence type="ECO:0000313" key="10">
    <source>
        <dbReference type="EMBL" id="EAT42002.1"/>
    </source>
</evidence>
<evidence type="ECO:0000259" key="9">
    <source>
        <dbReference type="PROSITE" id="PS50240"/>
    </source>
</evidence>
<proteinExistence type="inferred from homology"/>
<dbReference type="InterPro" id="IPR018114">
    <property type="entry name" value="TRYPSIN_HIS"/>
</dbReference>
<organism evidence="10 11">
    <name type="scientific">Aedes aegypti</name>
    <name type="common">Yellowfever mosquito</name>
    <name type="synonym">Culex aegypti</name>
    <dbReference type="NCBI Taxonomy" id="7159"/>
    <lineage>
        <taxon>Eukaryota</taxon>
        <taxon>Metazoa</taxon>
        <taxon>Ecdysozoa</taxon>
        <taxon>Arthropoda</taxon>
        <taxon>Hexapoda</taxon>
        <taxon>Insecta</taxon>
        <taxon>Pterygota</taxon>
        <taxon>Neoptera</taxon>
        <taxon>Endopterygota</taxon>
        <taxon>Diptera</taxon>
        <taxon>Nematocera</taxon>
        <taxon>Culicoidea</taxon>
        <taxon>Culicidae</taxon>
        <taxon>Culicinae</taxon>
        <taxon>Aedini</taxon>
        <taxon>Aedes</taxon>
        <taxon>Stegomyia</taxon>
    </lineage>
</organism>
<evidence type="ECO:0000256" key="2">
    <source>
        <dbReference type="ARBA" id="ARBA00022757"/>
    </source>
</evidence>
<feature type="chain" id="PRO_5030174986" evidence="8">
    <location>
        <begin position="21"/>
        <end position="285"/>
    </location>
</feature>
<feature type="domain" description="Peptidase S1" evidence="9">
    <location>
        <begin position="38"/>
        <end position="271"/>
    </location>
</feature>